<accession>M0E4G3</accession>
<dbReference type="EMBL" id="AOJL01000068">
    <property type="protein sequence ID" value="ELZ42665.1"/>
    <property type="molecule type" value="Genomic_DNA"/>
</dbReference>
<reference evidence="1 2" key="1">
    <citation type="journal article" date="2014" name="PLoS Genet.">
        <title>Phylogenetically driven sequencing of extremely halophilic archaea reveals strategies for static and dynamic osmo-response.</title>
        <authorList>
            <person name="Becker E.A."/>
            <person name="Seitzer P.M."/>
            <person name="Tritt A."/>
            <person name="Larsen D."/>
            <person name="Krusor M."/>
            <person name="Yao A.I."/>
            <person name="Wu D."/>
            <person name="Madern D."/>
            <person name="Eisen J.A."/>
            <person name="Darling A.E."/>
            <person name="Facciotti M.T."/>
        </authorList>
    </citation>
    <scope>NUCLEOTIDE SEQUENCE [LARGE SCALE GENOMIC DNA]</scope>
    <source>
        <strain evidence="1 2">DSM 10284</strain>
    </source>
</reference>
<keyword evidence="2" id="KW-1185">Reference proteome</keyword>
<name>M0E4G3_9EURY</name>
<gene>
    <name evidence="1" type="ORF">C464_17457</name>
</gene>
<dbReference type="AlphaFoldDB" id="M0E4G3"/>
<protein>
    <submittedName>
        <fullName evidence="1">Uncharacterized protein</fullName>
    </submittedName>
</protein>
<evidence type="ECO:0000313" key="2">
    <source>
        <dbReference type="Proteomes" id="UP000011509"/>
    </source>
</evidence>
<comment type="caution">
    <text evidence="1">The sequence shown here is derived from an EMBL/GenBank/DDBJ whole genome shotgun (WGS) entry which is preliminary data.</text>
</comment>
<proteinExistence type="predicted"/>
<evidence type="ECO:0000313" key="1">
    <source>
        <dbReference type="EMBL" id="ELZ42665.1"/>
    </source>
</evidence>
<organism evidence="1 2">
    <name type="scientific">Halorubrum coriense DSM 10284</name>
    <dbReference type="NCBI Taxonomy" id="1227466"/>
    <lineage>
        <taxon>Archaea</taxon>
        <taxon>Methanobacteriati</taxon>
        <taxon>Methanobacteriota</taxon>
        <taxon>Stenosarchaea group</taxon>
        <taxon>Halobacteria</taxon>
        <taxon>Halobacteriales</taxon>
        <taxon>Haloferacaceae</taxon>
        <taxon>Halorubrum</taxon>
    </lineage>
</organism>
<dbReference type="Proteomes" id="UP000011509">
    <property type="component" value="Unassembled WGS sequence"/>
</dbReference>
<sequence length="126" mass="14408">MESALVGRHLILDPHGILDVRIGSCVKRHILEKRHDKIFFDTTASPENSRRRLILNGRVLRFVVGFPLTLKQLMWGMPLRVTECVWRVSPRLAVAEILPDLTFSIPVGKGIFRDGFTEHPDPIMEL</sequence>